<proteinExistence type="predicted"/>
<evidence type="ECO:0000313" key="2">
    <source>
        <dbReference type="Proteomes" id="UP000828390"/>
    </source>
</evidence>
<gene>
    <name evidence="1" type="ORF">DPMN_091320</name>
</gene>
<reference evidence="1" key="1">
    <citation type="journal article" date="2019" name="bioRxiv">
        <title>The Genome of the Zebra Mussel, Dreissena polymorpha: A Resource for Invasive Species Research.</title>
        <authorList>
            <person name="McCartney M.A."/>
            <person name="Auch B."/>
            <person name="Kono T."/>
            <person name="Mallez S."/>
            <person name="Zhang Y."/>
            <person name="Obille A."/>
            <person name="Becker A."/>
            <person name="Abrahante J.E."/>
            <person name="Garbe J."/>
            <person name="Badalamenti J.P."/>
            <person name="Herman A."/>
            <person name="Mangelson H."/>
            <person name="Liachko I."/>
            <person name="Sullivan S."/>
            <person name="Sone E.D."/>
            <person name="Koren S."/>
            <person name="Silverstein K.A.T."/>
            <person name="Beckman K.B."/>
            <person name="Gohl D.M."/>
        </authorList>
    </citation>
    <scope>NUCLEOTIDE SEQUENCE</scope>
    <source>
        <strain evidence="1">Duluth1</strain>
        <tissue evidence="1">Whole animal</tissue>
    </source>
</reference>
<comment type="caution">
    <text evidence="1">The sequence shown here is derived from an EMBL/GenBank/DDBJ whole genome shotgun (WGS) entry which is preliminary data.</text>
</comment>
<evidence type="ECO:0000313" key="1">
    <source>
        <dbReference type="EMBL" id="KAH3848935.1"/>
    </source>
</evidence>
<dbReference type="EMBL" id="JAIWYP010000003">
    <property type="protein sequence ID" value="KAH3848935.1"/>
    <property type="molecule type" value="Genomic_DNA"/>
</dbReference>
<organism evidence="1 2">
    <name type="scientific">Dreissena polymorpha</name>
    <name type="common">Zebra mussel</name>
    <name type="synonym">Mytilus polymorpha</name>
    <dbReference type="NCBI Taxonomy" id="45954"/>
    <lineage>
        <taxon>Eukaryota</taxon>
        <taxon>Metazoa</taxon>
        <taxon>Spiralia</taxon>
        <taxon>Lophotrochozoa</taxon>
        <taxon>Mollusca</taxon>
        <taxon>Bivalvia</taxon>
        <taxon>Autobranchia</taxon>
        <taxon>Heteroconchia</taxon>
        <taxon>Euheterodonta</taxon>
        <taxon>Imparidentia</taxon>
        <taxon>Neoheterodontei</taxon>
        <taxon>Myida</taxon>
        <taxon>Dreissenoidea</taxon>
        <taxon>Dreissenidae</taxon>
        <taxon>Dreissena</taxon>
    </lineage>
</organism>
<protein>
    <submittedName>
        <fullName evidence="1">Uncharacterized protein</fullName>
    </submittedName>
</protein>
<dbReference type="Proteomes" id="UP000828390">
    <property type="component" value="Unassembled WGS sequence"/>
</dbReference>
<sequence>MKYDLKLEELKERRISLRLILMYKVVEGLVPSLPPDKFLKFSKPKRKIKAKTISDHIATNFVNSQVCNNSKGLQIPDSKAIQYRNSFFVDAAIHWNHLPDSVVQKDSVKSFKNALQNYRAS</sequence>
<reference evidence="1" key="2">
    <citation type="submission" date="2020-11" db="EMBL/GenBank/DDBJ databases">
        <authorList>
            <person name="McCartney M.A."/>
            <person name="Auch B."/>
            <person name="Kono T."/>
            <person name="Mallez S."/>
            <person name="Becker A."/>
            <person name="Gohl D.M."/>
            <person name="Silverstein K.A.T."/>
            <person name="Koren S."/>
            <person name="Bechman K.B."/>
            <person name="Herman A."/>
            <person name="Abrahante J.E."/>
            <person name="Garbe J."/>
        </authorList>
    </citation>
    <scope>NUCLEOTIDE SEQUENCE</scope>
    <source>
        <strain evidence="1">Duluth1</strain>
        <tissue evidence="1">Whole animal</tissue>
    </source>
</reference>
<dbReference type="AlphaFoldDB" id="A0A9D4KZT6"/>
<accession>A0A9D4KZT6</accession>
<name>A0A9D4KZT6_DREPO</name>
<keyword evidence="2" id="KW-1185">Reference proteome</keyword>